<dbReference type="EMBL" id="BAABME010012496">
    <property type="protein sequence ID" value="GAA0185178.1"/>
    <property type="molecule type" value="Genomic_DNA"/>
</dbReference>
<gene>
    <name evidence="2" type="ORF">LIER_32466</name>
</gene>
<evidence type="ECO:0000313" key="2">
    <source>
        <dbReference type="EMBL" id="GAA0185178.1"/>
    </source>
</evidence>
<evidence type="ECO:0000313" key="3">
    <source>
        <dbReference type="Proteomes" id="UP001454036"/>
    </source>
</evidence>
<reference evidence="2 3" key="1">
    <citation type="submission" date="2024-01" db="EMBL/GenBank/DDBJ databases">
        <title>The complete chloroplast genome sequence of Lithospermum erythrorhizon: insights into the phylogenetic relationship among Boraginaceae species and the maternal lineages of purple gromwells.</title>
        <authorList>
            <person name="Okada T."/>
            <person name="Watanabe K."/>
        </authorList>
    </citation>
    <scope>NUCLEOTIDE SEQUENCE [LARGE SCALE GENOMIC DNA]</scope>
</reference>
<proteinExistence type="predicted"/>
<accession>A0AAV3RTY8</accession>
<feature type="compositionally biased region" description="Basic residues" evidence="1">
    <location>
        <begin position="1"/>
        <end position="15"/>
    </location>
</feature>
<organism evidence="2 3">
    <name type="scientific">Lithospermum erythrorhizon</name>
    <name type="common">Purple gromwell</name>
    <name type="synonym">Lithospermum officinale var. erythrorhizon</name>
    <dbReference type="NCBI Taxonomy" id="34254"/>
    <lineage>
        <taxon>Eukaryota</taxon>
        <taxon>Viridiplantae</taxon>
        <taxon>Streptophyta</taxon>
        <taxon>Embryophyta</taxon>
        <taxon>Tracheophyta</taxon>
        <taxon>Spermatophyta</taxon>
        <taxon>Magnoliopsida</taxon>
        <taxon>eudicotyledons</taxon>
        <taxon>Gunneridae</taxon>
        <taxon>Pentapetalae</taxon>
        <taxon>asterids</taxon>
        <taxon>lamiids</taxon>
        <taxon>Boraginales</taxon>
        <taxon>Boraginaceae</taxon>
        <taxon>Boraginoideae</taxon>
        <taxon>Lithospermeae</taxon>
        <taxon>Lithospermum</taxon>
    </lineage>
</organism>
<feature type="region of interest" description="Disordered" evidence="1">
    <location>
        <begin position="111"/>
        <end position="130"/>
    </location>
</feature>
<keyword evidence="3" id="KW-1185">Reference proteome</keyword>
<protein>
    <submittedName>
        <fullName evidence="2">Uncharacterized protein</fullName>
    </submittedName>
</protein>
<dbReference type="Proteomes" id="UP001454036">
    <property type="component" value="Unassembled WGS sequence"/>
</dbReference>
<sequence>MGKKHVKQSKRRAKAKRGETSGVADDVEGVANPVIGAADPVQQQAPNVGASEETEDPFVERRRERATRRGRGFAKGFRAPRPAPIAWADHNEADDIVEILSLPEQPQNIASDVKILKHKSEQAKKKMHKS</sequence>
<feature type="region of interest" description="Disordered" evidence="1">
    <location>
        <begin position="1"/>
        <end position="79"/>
    </location>
</feature>
<feature type="compositionally biased region" description="Basic and acidic residues" evidence="1">
    <location>
        <begin position="114"/>
        <end position="124"/>
    </location>
</feature>
<name>A0AAV3RTY8_LITER</name>
<evidence type="ECO:0000256" key="1">
    <source>
        <dbReference type="SAM" id="MobiDB-lite"/>
    </source>
</evidence>
<dbReference type="AlphaFoldDB" id="A0AAV3RTY8"/>
<comment type="caution">
    <text evidence="2">The sequence shown here is derived from an EMBL/GenBank/DDBJ whole genome shotgun (WGS) entry which is preliminary data.</text>
</comment>